<keyword evidence="2" id="KW-1185">Reference proteome</keyword>
<name>A0ABP4FAW2_9ACTN</name>
<evidence type="ECO:0008006" key="3">
    <source>
        <dbReference type="Google" id="ProtNLM"/>
    </source>
</evidence>
<evidence type="ECO:0000313" key="2">
    <source>
        <dbReference type="Proteomes" id="UP001499979"/>
    </source>
</evidence>
<evidence type="ECO:0000313" key="1">
    <source>
        <dbReference type="EMBL" id="GAA1164416.1"/>
    </source>
</evidence>
<accession>A0ABP4FAW2</accession>
<dbReference type="EMBL" id="BAAAJE010000031">
    <property type="protein sequence ID" value="GAA1164416.1"/>
    <property type="molecule type" value="Genomic_DNA"/>
</dbReference>
<dbReference type="InterPro" id="IPR024248">
    <property type="entry name" value="DUF2695"/>
</dbReference>
<gene>
    <name evidence="1" type="ORF">GCM10009606_47550</name>
</gene>
<protein>
    <recommendedName>
        <fullName evidence="3">DUF2695 domain-containing protein</fullName>
    </recommendedName>
</protein>
<sequence length="131" mass="14970">MSSTTGADEVEHYLRAVVEREPQVGECLACFVDRMVAEFGCDSSLLWATRFRDLRSPTATALEKRFRAQAVRCDCLVVQKAYTPVREVLVRDLHTDELERPERMPPCAGVRRTNTRPCAHWRRSPMAGYPD</sequence>
<comment type="caution">
    <text evidence="1">The sequence shown here is derived from an EMBL/GenBank/DDBJ whole genome shotgun (WGS) entry which is preliminary data.</text>
</comment>
<dbReference type="Proteomes" id="UP001499979">
    <property type="component" value="Unassembled WGS sequence"/>
</dbReference>
<proteinExistence type="predicted"/>
<organism evidence="1 2">
    <name type="scientific">Nocardioides aquiterrae</name>
    <dbReference type="NCBI Taxonomy" id="203799"/>
    <lineage>
        <taxon>Bacteria</taxon>
        <taxon>Bacillati</taxon>
        <taxon>Actinomycetota</taxon>
        <taxon>Actinomycetes</taxon>
        <taxon>Propionibacteriales</taxon>
        <taxon>Nocardioidaceae</taxon>
        <taxon>Nocardioides</taxon>
    </lineage>
</organism>
<dbReference type="Pfam" id="PF10905">
    <property type="entry name" value="DUF2695"/>
    <property type="match status" value="1"/>
</dbReference>
<reference evidence="2" key="1">
    <citation type="journal article" date="2019" name="Int. J. Syst. Evol. Microbiol.">
        <title>The Global Catalogue of Microorganisms (GCM) 10K type strain sequencing project: providing services to taxonomists for standard genome sequencing and annotation.</title>
        <authorList>
            <consortium name="The Broad Institute Genomics Platform"/>
            <consortium name="The Broad Institute Genome Sequencing Center for Infectious Disease"/>
            <person name="Wu L."/>
            <person name="Ma J."/>
        </authorList>
    </citation>
    <scope>NUCLEOTIDE SEQUENCE [LARGE SCALE GENOMIC DNA]</scope>
    <source>
        <strain evidence="2">JCM 11813</strain>
    </source>
</reference>
<dbReference type="RefSeq" id="WP_343910964.1">
    <property type="nucleotide sequence ID" value="NZ_BAAAJE010000031.1"/>
</dbReference>